<comment type="caution">
    <text evidence="2">The sequence shown here is derived from an EMBL/GenBank/DDBJ whole genome shotgun (WGS) entry which is preliminary data.</text>
</comment>
<evidence type="ECO:0000313" key="2">
    <source>
        <dbReference type="EMBL" id="GFH31169.1"/>
    </source>
</evidence>
<reference evidence="2 3" key="1">
    <citation type="submission" date="2020-02" db="EMBL/GenBank/DDBJ databases">
        <title>Draft genome sequence of Haematococcus lacustris strain NIES-144.</title>
        <authorList>
            <person name="Morimoto D."/>
            <person name="Nakagawa S."/>
            <person name="Yoshida T."/>
            <person name="Sawayama S."/>
        </authorList>
    </citation>
    <scope>NUCLEOTIDE SEQUENCE [LARGE SCALE GENOMIC DNA]</scope>
    <source>
        <strain evidence="2 3">NIES-144</strain>
    </source>
</reference>
<name>A0A6A0AE53_HAELA</name>
<keyword evidence="3" id="KW-1185">Reference proteome</keyword>
<dbReference type="AlphaFoldDB" id="A0A6A0AE53"/>
<dbReference type="EMBL" id="BLLF01005413">
    <property type="protein sequence ID" value="GFH31169.1"/>
    <property type="molecule type" value="Genomic_DNA"/>
</dbReference>
<gene>
    <name evidence="2" type="ORF">HaLaN_30153</name>
</gene>
<evidence type="ECO:0000256" key="1">
    <source>
        <dbReference type="SAM" id="MobiDB-lite"/>
    </source>
</evidence>
<evidence type="ECO:0000313" key="3">
    <source>
        <dbReference type="Proteomes" id="UP000485058"/>
    </source>
</evidence>
<sequence length="116" mass="12516">MSAARDSRWFKGMITPNHQPPSEQAPCQRPRIYNPSQASLTATSDGPPALPGVLLQPGLTGLKALCPALSGLVQRVAHQHRRGAPRWAPGFRVCTGLLGQCLMCSERCRTLAPHLP</sequence>
<protein>
    <submittedName>
        <fullName evidence="2">Uncharacterized protein</fullName>
    </submittedName>
</protein>
<dbReference type="Proteomes" id="UP000485058">
    <property type="component" value="Unassembled WGS sequence"/>
</dbReference>
<proteinExistence type="predicted"/>
<accession>A0A6A0AE53</accession>
<organism evidence="2 3">
    <name type="scientific">Haematococcus lacustris</name>
    <name type="common">Green alga</name>
    <name type="synonym">Haematococcus pluvialis</name>
    <dbReference type="NCBI Taxonomy" id="44745"/>
    <lineage>
        <taxon>Eukaryota</taxon>
        <taxon>Viridiplantae</taxon>
        <taxon>Chlorophyta</taxon>
        <taxon>core chlorophytes</taxon>
        <taxon>Chlorophyceae</taxon>
        <taxon>CS clade</taxon>
        <taxon>Chlamydomonadales</taxon>
        <taxon>Haematococcaceae</taxon>
        <taxon>Haematococcus</taxon>
    </lineage>
</organism>
<feature type="region of interest" description="Disordered" evidence="1">
    <location>
        <begin position="1"/>
        <end position="27"/>
    </location>
</feature>